<dbReference type="EMBL" id="JAAZWO010000009">
    <property type="protein sequence ID" value="MBC2398005.1"/>
    <property type="molecule type" value="Genomic_DNA"/>
</dbReference>
<accession>A0A923J1S1</accession>
<dbReference type="InterPro" id="IPR035089">
    <property type="entry name" value="Phage_sheath_subtilisin"/>
</dbReference>
<feature type="domain" description="Tail sheath protein subtilisin-like" evidence="2">
    <location>
        <begin position="84"/>
        <end position="226"/>
    </location>
</feature>
<evidence type="ECO:0000256" key="1">
    <source>
        <dbReference type="ARBA" id="ARBA00008005"/>
    </source>
</evidence>
<evidence type="ECO:0000259" key="2">
    <source>
        <dbReference type="Pfam" id="PF04984"/>
    </source>
</evidence>
<dbReference type="AlphaFoldDB" id="A0A923J1S1"/>
<dbReference type="RefSeq" id="WP_035149171.1">
    <property type="nucleotide sequence ID" value="NZ_JAAZWO010000009.1"/>
</dbReference>
<evidence type="ECO:0000313" key="3">
    <source>
        <dbReference type="EMBL" id="MBC2398005.1"/>
    </source>
</evidence>
<organism evidence="3 4">
    <name type="scientific">Clostridium tetanomorphum</name>
    <dbReference type="NCBI Taxonomy" id="1553"/>
    <lineage>
        <taxon>Bacteria</taxon>
        <taxon>Bacillati</taxon>
        <taxon>Bacillota</taxon>
        <taxon>Clostridia</taxon>
        <taxon>Eubacteriales</taxon>
        <taxon>Clostridiaceae</taxon>
        <taxon>Clostridium</taxon>
    </lineage>
</organism>
<dbReference type="Gene3D" id="3.40.50.11790">
    <property type="match status" value="1"/>
</dbReference>
<sequence length="359" mass="40663">MGLPNINIIFKTKANSAIQRGERGIVALIVKDSAKLNKKAIIITDIKDVPVELSDENKEQIELAFLGGVKAPKKVIVYVLPADSADYKEAQNYLETVKWDYLAIPNISEEDSMKIVAWIKGLRDNKDIKVKAVLPHTSADHEGIINFDTDDIKVRNKIYSSTQYCARIAGLLAGMPLTMSATYFTLPEVEDVPHLTKEEFDKSIDIGKLILINDGEKVKIGRAVNSLTTITQEKGEDFRKILIVDKNDMWHDDIKRTVEDNYLGKYANTYDNKILLITAIQAYNDQLALERLLDNSSTDYNKVFIDVYGQKNYLKSIGIDVDDMKEQEIKEFNTKDKVFIATNLKWTDAMEDFNINVSI</sequence>
<evidence type="ECO:0000313" key="4">
    <source>
        <dbReference type="Proteomes" id="UP000563151"/>
    </source>
</evidence>
<reference evidence="3 4" key="1">
    <citation type="submission" date="2020-04" db="EMBL/GenBank/DDBJ databases">
        <title>Genomic insights into acetone-butanol-ethanol (ABE) fermentation by sequencing solventogenic clostridia strains.</title>
        <authorList>
            <person name="Brown S."/>
        </authorList>
    </citation>
    <scope>NUCLEOTIDE SEQUENCE [LARGE SCALE GENOMIC DNA]</scope>
    <source>
        <strain evidence="3 4">DJ011</strain>
    </source>
</reference>
<dbReference type="Proteomes" id="UP000563151">
    <property type="component" value="Unassembled WGS sequence"/>
</dbReference>
<comment type="similarity">
    <text evidence="1">Belongs to the myoviridae tail sheath protein family.</text>
</comment>
<proteinExistence type="inferred from homology"/>
<dbReference type="Gene3D" id="3.30.1370.220">
    <property type="match status" value="1"/>
</dbReference>
<dbReference type="Pfam" id="PF04984">
    <property type="entry name" value="Phage_sheath_1"/>
    <property type="match status" value="1"/>
</dbReference>
<protein>
    <submittedName>
        <fullName evidence="3">Phage tail sheath protein</fullName>
    </submittedName>
</protein>
<gene>
    <name evidence="3" type="ORF">HGG79_09480</name>
</gene>
<name>A0A923J1S1_CLOTT</name>
<comment type="caution">
    <text evidence="3">The sequence shown here is derived from an EMBL/GenBank/DDBJ whole genome shotgun (WGS) entry which is preliminary data.</text>
</comment>
<keyword evidence="4" id="KW-1185">Reference proteome</keyword>